<evidence type="ECO:0000259" key="2">
    <source>
        <dbReference type="Pfam" id="PF06985"/>
    </source>
</evidence>
<dbReference type="InterPro" id="IPR052895">
    <property type="entry name" value="HetReg/Transcr_Mod"/>
</dbReference>
<feature type="compositionally biased region" description="Polar residues" evidence="1">
    <location>
        <begin position="13"/>
        <end position="32"/>
    </location>
</feature>
<sequence>MPENIGSDESESHCSSQPAGYASAGTTPSQSHSRPHAPPHASSLSRALSPKVYPYKNLDTLEFRLVRILPKTMFVKYKITTHSLIDPPPYIAISYAWGDADDKRAIRIDGIVVSVAVSLWEALNAVQKQDDPVLVWVDALCINQQDRDERSQQVQLMTEIYAKATEVAIWLGPPEDDSELAMEFLKDIAMAREDPQKITNLLSPQSQLPALRAVVFLFQRDYWERLWVVQEVFNARDINVHCGNLSLPWEVYKKAAQVFQQHKRDLNSILGDKHQPASQNFYSYSQALAYQGPNSLYDFESLDGFGEEALLNVMRACRRKLSAEPRDKIFGILGVLPNSIREAFTVDYKMSVKNIYTDVVGFLLKTTECLDVICESIHFPKQTSITKLPSWVPDWSQYPGTTALGYSHNFTAAGSTRAECRLLGERRNELEISAVLVDAVSVHGIAVGTICTFADYLMAFLHWHALLMEFVSSKTAEQREEWEEVFCKTLCLGQIPPNTMDKSRDYSVSEWKRICYHVFAAQLHSRLPQIILSENLRDYVDVVGLKGNFDPRQFLQDNFASRMMGRCFFLTLGDCMGMGTGFMLPHDVIVVPLGCRTPIVLRKEESKRGRYKFIGDVYLNGYMNGKAMEMLKTGERKVEKFVLI</sequence>
<gene>
    <name evidence="3" type="ORF">SAMD00023353_5700170</name>
</gene>
<evidence type="ECO:0000313" key="4">
    <source>
        <dbReference type="Proteomes" id="UP000054516"/>
    </source>
</evidence>
<feature type="region of interest" description="Disordered" evidence="1">
    <location>
        <begin position="1"/>
        <end position="45"/>
    </location>
</feature>
<organism evidence="3">
    <name type="scientific">Rosellinia necatrix</name>
    <name type="common">White root-rot fungus</name>
    <dbReference type="NCBI Taxonomy" id="77044"/>
    <lineage>
        <taxon>Eukaryota</taxon>
        <taxon>Fungi</taxon>
        <taxon>Dikarya</taxon>
        <taxon>Ascomycota</taxon>
        <taxon>Pezizomycotina</taxon>
        <taxon>Sordariomycetes</taxon>
        <taxon>Xylariomycetidae</taxon>
        <taxon>Xylariales</taxon>
        <taxon>Xylariaceae</taxon>
        <taxon>Rosellinia</taxon>
    </lineage>
</organism>
<dbReference type="Pfam" id="PF26639">
    <property type="entry name" value="Het-6_barrel"/>
    <property type="match status" value="1"/>
</dbReference>
<reference evidence="3" key="1">
    <citation type="submission" date="2016-03" db="EMBL/GenBank/DDBJ databases">
        <title>Draft genome sequence of Rosellinia necatrix.</title>
        <authorList>
            <person name="Kanematsu S."/>
        </authorList>
    </citation>
    <scope>NUCLEOTIDE SEQUENCE [LARGE SCALE GENOMIC DNA]</scope>
    <source>
        <strain evidence="3">W97</strain>
    </source>
</reference>
<dbReference type="STRING" id="77044.A0A1W2TTT6"/>
<dbReference type="Proteomes" id="UP000054516">
    <property type="component" value="Unassembled WGS sequence"/>
</dbReference>
<dbReference type="PANTHER" id="PTHR24148">
    <property type="entry name" value="ANKYRIN REPEAT DOMAIN-CONTAINING PROTEIN 39 HOMOLOG-RELATED"/>
    <property type="match status" value="1"/>
</dbReference>
<accession>A0A1W2TTT6</accession>
<dbReference type="OrthoDB" id="3548654at2759"/>
<name>A0A1W2TTT6_ROSNE</name>
<feature type="domain" description="Heterokaryon incompatibility" evidence="2">
    <location>
        <begin position="90"/>
        <end position="231"/>
    </location>
</feature>
<evidence type="ECO:0000313" key="3">
    <source>
        <dbReference type="EMBL" id="GAP91993.2"/>
    </source>
</evidence>
<dbReference type="AlphaFoldDB" id="A0A1W2TTT6"/>
<dbReference type="PANTHER" id="PTHR24148:SF73">
    <property type="entry name" value="HET DOMAIN PROTEIN (AFU_ORTHOLOGUE AFUA_8G01020)"/>
    <property type="match status" value="1"/>
</dbReference>
<dbReference type="EMBL" id="DF977502">
    <property type="protein sequence ID" value="GAP91993.2"/>
    <property type="molecule type" value="Genomic_DNA"/>
</dbReference>
<proteinExistence type="predicted"/>
<keyword evidence="4" id="KW-1185">Reference proteome</keyword>
<dbReference type="OMA" id="YRYVGDI"/>
<protein>
    <submittedName>
        <fullName evidence="3">Putative heterokaryon incompatibility protein</fullName>
    </submittedName>
</protein>
<evidence type="ECO:0000256" key="1">
    <source>
        <dbReference type="SAM" id="MobiDB-lite"/>
    </source>
</evidence>
<dbReference type="InterPro" id="IPR010730">
    <property type="entry name" value="HET"/>
</dbReference>
<dbReference type="Pfam" id="PF06985">
    <property type="entry name" value="HET"/>
    <property type="match status" value="1"/>
</dbReference>